<dbReference type="RefSeq" id="WP_338709055.1">
    <property type="nucleotide sequence ID" value="NZ_CP145893.1"/>
</dbReference>
<dbReference type="Gene3D" id="3.30.420.240">
    <property type="match status" value="1"/>
</dbReference>
<evidence type="ECO:0000313" key="1">
    <source>
        <dbReference type="EMBL" id="WWP23874.1"/>
    </source>
</evidence>
<dbReference type="AlphaFoldDB" id="A0ABD8B217"/>
<geneLocation type="plasmid" evidence="1 2">
    <name>pY5S7-1</name>
</geneLocation>
<accession>A0ABD8B217</accession>
<name>A0ABD8B217_PAEAM</name>
<dbReference type="Proteomes" id="UP001364764">
    <property type="component" value="Plasmid pY5S7-1"/>
</dbReference>
<protein>
    <submittedName>
        <fullName evidence="1">Uncharacterized protein</fullName>
    </submittedName>
</protein>
<evidence type="ECO:0000313" key="2">
    <source>
        <dbReference type="Proteomes" id="UP001364764"/>
    </source>
</evidence>
<proteinExistence type="predicted"/>
<keyword evidence="1" id="KW-0614">Plasmid</keyword>
<dbReference type="GeneID" id="93480054"/>
<organism evidence="1 2">
    <name type="scientific">Paenibacillus amylolyticus</name>
    <dbReference type="NCBI Taxonomy" id="1451"/>
    <lineage>
        <taxon>Bacteria</taxon>
        <taxon>Bacillati</taxon>
        <taxon>Bacillota</taxon>
        <taxon>Bacilli</taxon>
        <taxon>Bacillales</taxon>
        <taxon>Paenibacillaceae</taxon>
        <taxon>Paenibacillus</taxon>
    </lineage>
</organism>
<reference evidence="1 2" key="1">
    <citation type="submission" date="2024-02" db="EMBL/GenBank/DDBJ databases">
        <title>Complete sequences of two Paenibacillus sp. strains and one Lysinibacillus strain isolated from the environment on STAA medium highlight biotechnological potential.</title>
        <authorList>
            <person name="Attere S.A."/>
            <person name="Piche L.C."/>
            <person name="Intertaglia L."/>
            <person name="Lami R."/>
            <person name="Charette S.J."/>
            <person name="Vincent A.T."/>
        </authorList>
    </citation>
    <scope>NUCLEOTIDE SEQUENCE [LARGE SCALE GENOMIC DNA]</scope>
    <source>
        <strain evidence="1 2">Y5S-7</strain>
        <plasmid evidence="1 2">pY5S7-1</plasmid>
    </source>
</reference>
<dbReference type="EMBL" id="CP145893">
    <property type="protein sequence ID" value="WWP23874.1"/>
    <property type="molecule type" value="Genomic_DNA"/>
</dbReference>
<gene>
    <name evidence="1" type="ORF">V6668_31275</name>
</gene>
<sequence>MHLEVAEFAKNEVKVEGVGHKLIIGVDVARFGDDETTIYGQIGGKVVKSYFHHKQGTMTTIGWVLRIVDDTRSEHAEVDEVDIRVEDKGIGGAVTD</sequence>